<dbReference type="PANTHER" id="PTHR33776:SF4">
    <property type="entry name" value="ENDONUCLEASE_EXONUCLEASE_PHOSPHATASE DOMAIN-CONTAINING PROTEIN"/>
    <property type="match status" value="1"/>
</dbReference>
<feature type="domain" description="Endonuclease/exonuclease/phosphatase" evidence="1">
    <location>
        <begin position="101"/>
        <end position="207"/>
    </location>
</feature>
<dbReference type="InterPro" id="IPR036691">
    <property type="entry name" value="Endo/exonu/phosph_ase_sf"/>
</dbReference>
<dbReference type="InterPro" id="IPR005135">
    <property type="entry name" value="Endo/exonuclease/phosphatase"/>
</dbReference>
<dbReference type="Gene3D" id="3.60.10.10">
    <property type="entry name" value="Endonuclease/exonuclease/phosphatase"/>
    <property type="match status" value="1"/>
</dbReference>
<dbReference type="PANTHER" id="PTHR33776">
    <property type="entry name" value="ENDO/EXONUCLEASE/PHOSPHATASE DOMAIN-CONTAINING PROTEIN"/>
    <property type="match status" value="1"/>
</dbReference>
<name>A0A1B6MFH2_9HEMI</name>
<proteinExistence type="predicted"/>
<dbReference type="Pfam" id="PF14529">
    <property type="entry name" value="Exo_endo_phos_2"/>
    <property type="match status" value="1"/>
</dbReference>
<dbReference type="AlphaFoldDB" id="A0A1B6MFH2"/>
<evidence type="ECO:0000313" key="2">
    <source>
        <dbReference type="EMBL" id="JAT34642.1"/>
    </source>
</evidence>
<dbReference type="SUPFAM" id="SSF56219">
    <property type="entry name" value="DNase I-like"/>
    <property type="match status" value="1"/>
</dbReference>
<reference evidence="2" key="1">
    <citation type="submission" date="2015-11" db="EMBL/GenBank/DDBJ databases">
        <title>De novo transcriptome assembly of four potential Pierce s Disease insect vectors from Arizona vineyards.</title>
        <authorList>
            <person name="Tassone E.E."/>
        </authorList>
    </citation>
    <scope>NUCLEOTIDE SEQUENCE</scope>
</reference>
<dbReference type="EMBL" id="GEBQ01005335">
    <property type="protein sequence ID" value="JAT34642.1"/>
    <property type="molecule type" value="Transcribed_RNA"/>
</dbReference>
<evidence type="ECO:0000259" key="1">
    <source>
        <dbReference type="Pfam" id="PF14529"/>
    </source>
</evidence>
<organism evidence="2">
    <name type="scientific">Graphocephala atropunctata</name>
    <dbReference type="NCBI Taxonomy" id="36148"/>
    <lineage>
        <taxon>Eukaryota</taxon>
        <taxon>Metazoa</taxon>
        <taxon>Ecdysozoa</taxon>
        <taxon>Arthropoda</taxon>
        <taxon>Hexapoda</taxon>
        <taxon>Insecta</taxon>
        <taxon>Pterygota</taxon>
        <taxon>Neoptera</taxon>
        <taxon>Paraneoptera</taxon>
        <taxon>Hemiptera</taxon>
        <taxon>Auchenorrhyncha</taxon>
        <taxon>Membracoidea</taxon>
        <taxon>Cicadellidae</taxon>
        <taxon>Cicadellinae</taxon>
        <taxon>Cicadellini</taxon>
        <taxon>Graphocephala</taxon>
    </lineage>
</organism>
<protein>
    <recommendedName>
        <fullName evidence="1">Endonuclease/exonuclease/phosphatase domain-containing protein</fullName>
    </recommendedName>
</protein>
<dbReference type="GO" id="GO:0003824">
    <property type="term" value="F:catalytic activity"/>
    <property type="evidence" value="ECO:0007669"/>
    <property type="project" value="InterPro"/>
</dbReference>
<accession>A0A1B6MFH2</accession>
<sequence>MDRMTNKIERLEHLLHSTNPDFVVLTEHGLKKDTIDQARLADYTLISAYGRNEHIKGGVAIYKHNQLSYKSESLGLEEHSIEMTCEVSAVKVRMSKKKSLYLLGVYRPPGSNLDTTLQVLSEALDKLPALSATKLVMGDINIDNLDETSKERSALNELLRSYNIRRLDLPPTRITDTSISSIDIVCTDLNQDKINVEVTNTGLSDHTGQYCTLDMPKDKTKHIQFTKKSYT</sequence>
<gene>
    <name evidence="2" type="ORF">g.43298</name>
</gene>